<dbReference type="Pfam" id="PF13545">
    <property type="entry name" value="HTH_Crp_2"/>
    <property type="match status" value="1"/>
</dbReference>
<keyword evidence="3" id="KW-0010">Activator</keyword>
<dbReference type="InterPro" id="IPR036390">
    <property type="entry name" value="WH_DNA-bd_sf"/>
</dbReference>
<dbReference type="Proteomes" id="UP000518829">
    <property type="component" value="Unassembled WGS sequence"/>
</dbReference>
<evidence type="ECO:0000313" key="7">
    <source>
        <dbReference type="EMBL" id="MBC2287270.1"/>
    </source>
</evidence>
<keyword evidence="2" id="KW-0238">DNA-binding</keyword>
<dbReference type="GO" id="GO:0006355">
    <property type="term" value="P:regulation of DNA-templated transcription"/>
    <property type="evidence" value="ECO:0007669"/>
    <property type="project" value="InterPro"/>
</dbReference>
<dbReference type="Gene3D" id="2.60.120.10">
    <property type="entry name" value="Jelly Rolls"/>
    <property type="match status" value="1"/>
</dbReference>
<dbReference type="InterPro" id="IPR036388">
    <property type="entry name" value="WH-like_DNA-bd_sf"/>
</dbReference>
<dbReference type="RefSeq" id="WP_185319297.1">
    <property type="nucleotide sequence ID" value="NZ_JAARPH010000002.1"/>
</dbReference>
<dbReference type="GO" id="GO:0003677">
    <property type="term" value="F:DNA binding"/>
    <property type="evidence" value="ECO:0007669"/>
    <property type="project" value="UniProtKB-KW"/>
</dbReference>
<evidence type="ECO:0000313" key="6">
    <source>
        <dbReference type="EMBL" id="MBC1375253.1"/>
    </source>
</evidence>
<dbReference type="EMBL" id="JAARZO010000002">
    <property type="protein sequence ID" value="MBC2287270.1"/>
    <property type="molecule type" value="Genomic_DNA"/>
</dbReference>
<name>A0A7X1DE29_9LIST</name>
<reference evidence="8 9" key="1">
    <citation type="submission" date="2020-03" db="EMBL/GenBank/DDBJ databases">
        <title>Soil Listeria distribution.</title>
        <authorList>
            <person name="Liao J."/>
            <person name="Wiedmann M."/>
        </authorList>
    </citation>
    <scope>NUCLEOTIDE SEQUENCE [LARGE SCALE GENOMIC DNA]</scope>
    <source>
        <strain evidence="7 9">FSL L7-0072</strain>
        <strain evidence="6 8">FSL L7-1699</strain>
    </source>
</reference>
<accession>A0A7X1DE29</accession>
<dbReference type="PROSITE" id="PS50042">
    <property type="entry name" value="CNMP_BINDING_3"/>
    <property type="match status" value="1"/>
</dbReference>
<keyword evidence="1" id="KW-0805">Transcription regulation</keyword>
<dbReference type="AlphaFoldDB" id="A0A7X1DE29"/>
<dbReference type="SUPFAM" id="SSF46785">
    <property type="entry name" value="Winged helix' DNA-binding domain"/>
    <property type="match status" value="1"/>
</dbReference>
<keyword evidence="8" id="KW-1185">Reference proteome</keyword>
<organism evidence="7 9">
    <name type="scientific">Listeria farberi</name>
    <dbReference type="NCBI Taxonomy" id="2713500"/>
    <lineage>
        <taxon>Bacteria</taxon>
        <taxon>Bacillati</taxon>
        <taxon>Bacillota</taxon>
        <taxon>Bacilli</taxon>
        <taxon>Bacillales</taxon>
        <taxon>Listeriaceae</taxon>
        <taxon>Listeria</taxon>
    </lineage>
</organism>
<dbReference type="SUPFAM" id="SSF51206">
    <property type="entry name" value="cAMP-binding domain-like"/>
    <property type="match status" value="1"/>
</dbReference>
<protein>
    <submittedName>
        <fullName evidence="7">Crp/Fnr family transcriptional regulator</fullName>
    </submittedName>
</protein>
<proteinExistence type="predicted"/>
<dbReference type="InterPro" id="IPR000595">
    <property type="entry name" value="cNMP-bd_dom"/>
</dbReference>
<dbReference type="CDD" id="cd00038">
    <property type="entry name" value="CAP_ED"/>
    <property type="match status" value="1"/>
</dbReference>
<evidence type="ECO:0000313" key="9">
    <source>
        <dbReference type="Proteomes" id="UP000558070"/>
    </source>
</evidence>
<dbReference type="Proteomes" id="UP000558070">
    <property type="component" value="Unassembled WGS sequence"/>
</dbReference>
<evidence type="ECO:0000259" key="5">
    <source>
        <dbReference type="PROSITE" id="PS50042"/>
    </source>
</evidence>
<gene>
    <name evidence="6" type="ORF">HB839_06915</name>
    <name evidence="7" type="ORF">HCB47_06535</name>
</gene>
<dbReference type="InterPro" id="IPR012318">
    <property type="entry name" value="HTH_CRP"/>
</dbReference>
<evidence type="ECO:0000256" key="2">
    <source>
        <dbReference type="ARBA" id="ARBA00023125"/>
    </source>
</evidence>
<dbReference type="EMBL" id="JAARPH010000002">
    <property type="protein sequence ID" value="MBC1375253.1"/>
    <property type="molecule type" value="Genomic_DNA"/>
</dbReference>
<evidence type="ECO:0000313" key="8">
    <source>
        <dbReference type="Proteomes" id="UP000518829"/>
    </source>
</evidence>
<evidence type="ECO:0000256" key="3">
    <source>
        <dbReference type="ARBA" id="ARBA00023159"/>
    </source>
</evidence>
<feature type="domain" description="Cyclic nucleotide-binding" evidence="5">
    <location>
        <begin position="38"/>
        <end position="115"/>
    </location>
</feature>
<evidence type="ECO:0000256" key="4">
    <source>
        <dbReference type="ARBA" id="ARBA00023163"/>
    </source>
</evidence>
<sequence length="233" mass="27800">MYLKETLDQFASISNILKLLKKDPGFNKYCIQERVLHKTIFTADKKRKYIYIIEEGYMKLVFEGTNQYNFSYILQKGAFPYLPVYTEDIPKHMMLIALTDVVWWKIEFQFFRKMMQLEDPRNYLMLHHLAETRRRLYLIAVQEKLSSRDSIYFSLNTMLDYGLRVSEKAVELPEFLTYQFLADHSNSSKSYTSKVLSHLREKGILESQKKPWRINDVQKLQELIHTEALLSTL</sequence>
<comment type="caution">
    <text evidence="7">The sequence shown here is derived from an EMBL/GenBank/DDBJ whole genome shotgun (WGS) entry which is preliminary data.</text>
</comment>
<dbReference type="InterPro" id="IPR014710">
    <property type="entry name" value="RmlC-like_jellyroll"/>
</dbReference>
<dbReference type="Gene3D" id="1.10.10.10">
    <property type="entry name" value="Winged helix-like DNA-binding domain superfamily/Winged helix DNA-binding domain"/>
    <property type="match status" value="1"/>
</dbReference>
<dbReference type="InterPro" id="IPR018490">
    <property type="entry name" value="cNMP-bd_dom_sf"/>
</dbReference>
<keyword evidence="4" id="KW-0804">Transcription</keyword>
<evidence type="ECO:0000256" key="1">
    <source>
        <dbReference type="ARBA" id="ARBA00023015"/>
    </source>
</evidence>